<dbReference type="InterPro" id="IPR050307">
    <property type="entry name" value="Sterol_Desaturase_Related"/>
</dbReference>
<feature type="transmembrane region" description="Helical" evidence="6">
    <location>
        <begin position="117"/>
        <end position="135"/>
    </location>
</feature>
<comment type="caution">
    <text evidence="8">The sequence shown here is derived from an EMBL/GenBank/DDBJ whole genome shotgun (WGS) entry which is preliminary data.</text>
</comment>
<dbReference type="OrthoDB" id="408954at2759"/>
<dbReference type="GO" id="GO:0005506">
    <property type="term" value="F:iron ion binding"/>
    <property type="evidence" value="ECO:0007669"/>
    <property type="project" value="InterPro"/>
</dbReference>
<dbReference type="GO" id="GO:0016491">
    <property type="term" value="F:oxidoreductase activity"/>
    <property type="evidence" value="ECO:0007669"/>
    <property type="project" value="InterPro"/>
</dbReference>
<keyword evidence="4 6" id="KW-0472">Membrane</keyword>
<dbReference type="GO" id="GO:0008610">
    <property type="term" value="P:lipid biosynthetic process"/>
    <property type="evidence" value="ECO:0007669"/>
    <property type="project" value="InterPro"/>
</dbReference>
<feature type="transmembrane region" description="Helical" evidence="6">
    <location>
        <begin position="177"/>
        <end position="201"/>
    </location>
</feature>
<evidence type="ECO:0000313" key="8">
    <source>
        <dbReference type="EMBL" id="KAG7399235.1"/>
    </source>
</evidence>
<protein>
    <submittedName>
        <fullName evidence="8">Lathosterol oxidase</fullName>
    </submittedName>
</protein>
<evidence type="ECO:0000256" key="6">
    <source>
        <dbReference type="SAM" id="Phobius"/>
    </source>
</evidence>
<proteinExistence type="predicted"/>
<comment type="subcellular location">
    <subcellularLocation>
        <location evidence="1">Membrane</location>
    </subcellularLocation>
</comment>
<gene>
    <name evidence="8" type="primary">SC5DL</name>
    <name evidence="8" type="ORF">PHYBOEH_009274</name>
</gene>
<dbReference type="Pfam" id="PF04116">
    <property type="entry name" value="FA_hydroxylase"/>
    <property type="match status" value="1"/>
</dbReference>
<accession>A0A8T1X070</accession>
<keyword evidence="3 6" id="KW-1133">Transmembrane helix</keyword>
<evidence type="ECO:0000256" key="5">
    <source>
        <dbReference type="SAM" id="MobiDB-lite"/>
    </source>
</evidence>
<dbReference type="PANTHER" id="PTHR11863">
    <property type="entry name" value="STEROL DESATURASE"/>
    <property type="match status" value="1"/>
</dbReference>
<organism evidence="8 9">
    <name type="scientific">Phytophthora boehmeriae</name>
    <dbReference type="NCBI Taxonomy" id="109152"/>
    <lineage>
        <taxon>Eukaryota</taxon>
        <taxon>Sar</taxon>
        <taxon>Stramenopiles</taxon>
        <taxon>Oomycota</taxon>
        <taxon>Peronosporomycetes</taxon>
        <taxon>Peronosporales</taxon>
        <taxon>Peronosporaceae</taxon>
        <taxon>Phytophthora</taxon>
    </lineage>
</organism>
<evidence type="ECO:0000256" key="3">
    <source>
        <dbReference type="ARBA" id="ARBA00022989"/>
    </source>
</evidence>
<evidence type="ECO:0000259" key="7">
    <source>
        <dbReference type="Pfam" id="PF04116"/>
    </source>
</evidence>
<dbReference type="AlphaFoldDB" id="A0A8T1X070"/>
<evidence type="ECO:0000256" key="1">
    <source>
        <dbReference type="ARBA" id="ARBA00004370"/>
    </source>
</evidence>
<feature type="region of interest" description="Disordered" evidence="5">
    <location>
        <begin position="252"/>
        <end position="274"/>
    </location>
</feature>
<reference evidence="8" key="1">
    <citation type="submission" date="2021-02" db="EMBL/GenBank/DDBJ databases">
        <authorList>
            <person name="Palmer J.M."/>
        </authorList>
    </citation>
    <scope>NUCLEOTIDE SEQUENCE</scope>
    <source>
        <strain evidence="8">SCRP23</strain>
    </source>
</reference>
<feature type="transmembrane region" description="Helical" evidence="6">
    <location>
        <begin position="76"/>
        <end position="96"/>
    </location>
</feature>
<feature type="compositionally biased region" description="Basic and acidic residues" evidence="5">
    <location>
        <begin position="261"/>
        <end position="274"/>
    </location>
</feature>
<feature type="domain" description="Fatty acid hydroxylase" evidence="7">
    <location>
        <begin position="121"/>
        <end position="246"/>
    </location>
</feature>
<evidence type="ECO:0000313" key="9">
    <source>
        <dbReference type="Proteomes" id="UP000693981"/>
    </source>
</evidence>
<feature type="transmembrane region" description="Helical" evidence="6">
    <location>
        <begin position="33"/>
        <end position="56"/>
    </location>
</feature>
<evidence type="ECO:0000256" key="4">
    <source>
        <dbReference type="ARBA" id="ARBA00023136"/>
    </source>
</evidence>
<dbReference type="GO" id="GO:0016020">
    <property type="term" value="C:membrane"/>
    <property type="evidence" value="ECO:0007669"/>
    <property type="project" value="UniProtKB-SubCell"/>
</dbReference>
<sequence>MDLVLEYADEYVLDAVYPLDVPRDAISRQITSISILTLVGGYFLYLTGAGFAYRFLFDKELMKHPKFKTNQVWMEIAFAMKSIPIMMLLTLPLFLAEVRGCSKTYTEFGKFGYAYEAWSVVWLIVFSDMLIYWIHRWLHHPLIYATLHKPHHKWIISTPFASHAFHPLDGYAQGLPYHIFIMLFPIHRGVFLALFVAINYWTISIHDGFFLSHNGIINGALHHSVHHEQFVYNYGQYFTLWDRLGGSYREPPRTGYSVPKQHTDIKTQETKKLS</sequence>
<name>A0A8T1X070_9STRA</name>
<keyword evidence="9" id="KW-1185">Reference proteome</keyword>
<dbReference type="Proteomes" id="UP000693981">
    <property type="component" value="Unassembled WGS sequence"/>
</dbReference>
<keyword evidence="2 6" id="KW-0812">Transmembrane</keyword>
<dbReference type="EMBL" id="JAGDFL010000058">
    <property type="protein sequence ID" value="KAG7399235.1"/>
    <property type="molecule type" value="Genomic_DNA"/>
</dbReference>
<dbReference type="InterPro" id="IPR006694">
    <property type="entry name" value="Fatty_acid_hydroxylase"/>
</dbReference>
<evidence type="ECO:0000256" key="2">
    <source>
        <dbReference type="ARBA" id="ARBA00022692"/>
    </source>
</evidence>